<evidence type="ECO:0000313" key="2">
    <source>
        <dbReference type="Proteomes" id="UP001141434"/>
    </source>
</evidence>
<accession>A0A9W9KRM8</accession>
<protein>
    <submittedName>
        <fullName evidence="1">Uncharacterized protein</fullName>
    </submittedName>
</protein>
<dbReference type="AlphaFoldDB" id="A0A9W9KRM8"/>
<dbReference type="EMBL" id="JAPMSZ010000001">
    <property type="protein sequence ID" value="KAJ5115336.1"/>
    <property type="molecule type" value="Genomic_DNA"/>
</dbReference>
<comment type="caution">
    <text evidence="1">The sequence shown here is derived from an EMBL/GenBank/DDBJ whole genome shotgun (WGS) entry which is preliminary data.</text>
</comment>
<proteinExistence type="predicted"/>
<keyword evidence="2" id="KW-1185">Reference proteome</keyword>
<reference evidence="1" key="2">
    <citation type="journal article" date="2023" name="IMA Fungus">
        <title>Comparative genomic study of the Penicillium genus elucidates a diverse pangenome and 15 lateral gene transfer events.</title>
        <authorList>
            <person name="Petersen C."/>
            <person name="Sorensen T."/>
            <person name="Nielsen M.R."/>
            <person name="Sondergaard T.E."/>
            <person name="Sorensen J.L."/>
            <person name="Fitzpatrick D.A."/>
            <person name="Frisvad J.C."/>
            <person name="Nielsen K.L."/>
        </authorList>
    </citation>
    <scope>NUCLEOTIDE SEQUENCE</scope>
    <source>
        <strain evidence="1">IBT 34128</strain>
    </source>
</reference>
<dbReference type="Proteomes" id="UP001141434">
    <property type="component" value="Unassembled WGS sequence"/>
</dbReference>
<gene>
    <name evidence="1" type="ORF">NUU61_001095</name>
</gene>
<dbReference type="GeneID" id="81390845"/>
<sequence length="93" mass="9875">MVVARLFRRRELGRTVSVPYAALEASPAAGIDTQGNSKTLLANLLLRLAHHSLAQFGGAALELVFAVPQGHGLVAADRGALDIGVGWEKERKC</sequence>
<evidence type="ECO:0000313" key="1">
    <source>
        <dbReference type="EMBL" id="KAJ5115336.1"/>
    </source>
</evidence>
<organism evidence="1 2">
    <name type="scientific">Penicillium alfredii</name>
    <dbReference type="NCBI Taxonomy" id="1506179"/>
    <lineage>
        <taxon>Eukaryota</taxon>
        <taxon>Fungi</taxon>
        <taxon>Dikarya</taxon>
        <taxon>Ascomycota</taxon>
        <taxon>Pezizomycotina</taxon>
        <taxon>Eurotiomycetes</taxon>
        <taxon>Eurotiomycetidae</taxon>
        <taxon>Eurotiales</taxon>
        <taxon>Aspergillaceae</taxon>
        <taxon>Penicillium</taxon>
    </lineage>
</organism>
<dbReference type="RefSeq" id="XP_056516527.1">
    <property type="nucleotide sequence ID" value="XM_056651677.1"/>
</dbReference>
<reference evidence="1" key="1">
    <citation type="submission" date="2022-11" db="EMBL/GenBank/DDBJ databases">
        <authorList>
            <person name="Petersen C."/>
        </authorList>
    </citation>
    <scope>NUCLEOTIDE SEQUENCE</scope>
    <source>
        <strain evidence="1">IBT 34128</strain>
    </source>
</reference>
<name>A0A9W9KRM8_9EURO</name>